<dbReference type="AlphaFoldDB" id="A0A6A6PU55"/>
<gene>
    <name evidence="2" type="ORF">BDY17DRAFT_323966</name>
</gene>
<dbReference type="GeneID" id="54478111"/>
<proteinExistence type="predicted"/>
<sequence>MSMNLANLLNDGKLKKSFMVATLVTTILGTFSTSLALHDKVQEKRFQSKQKKLDASQDDKINDLERKVKRIQNGEENGGRSRSTSRNRRPKPRRRSTGDDGDSDDFDRQARRSRAVIAREFQDNVDRLGAKYAQGDIISENRLQAQVIALQQTVIDVLQDALMSGRSLTKADVRRLIAAQNRARDGSLEALHDQYNRMIQTSGRRPSALLENQPVFPPTRQLTAPAIASPIDDSFPPARRSRTLPANADSASNPQGLYCRYAYDLQNNYRKGVSSAFAPSGSQRCPACDLRLPVTGDKVWVVESGEGSWTIDPRLVLKSHTAQGDYVCVLCYNDRGRDADCFCSSVDALIKHTGRMHTREEFDREVDIFQS</sequence>
<name>A0A6A6PU55_9PEZI</name>
<feature type="region of interest" description="Disordered" evidence="1">
    <location>
        <begin position="69"/>
        <end position="109"/>
    </location>
</feature>
<evidence type="ECO:0000313" key="2">
    <source>
        <dbReference type="EMBL" id="KAF2483214.1"/>
    </source>
</evidence>
<reference evidence="2" key="1">
    <citation type="journal article" date="2020" name="Stud. Mycol.">
        <title>101 Dothideomycetes genomes: a test case for predicting lifestyles and emergence of pathogens.</title>
        <authorList>
            <person name="Haridas S."/>
            <person name="Albert R."/>
            <person name="Binder M."/>
            <person name="Bloem J."/>
            <person name="Labutti K."/>
            <person name="Salamov A."/>
            <person name="Andreopoulos B."/>
            <person name="Baker S."/>
            <person name="Barry K."/>
            <person name="Bills G."/>
            <person name="Bluhm B."/>
            <person name="Cannon C."/>
            <person name="Castanera R."/>
            <person name="Culley D."/>
            <person name="Daum C."/>
            <person name="Ezra D."/>
            <person name="Gonzalez J."/>
            <person name="Henrissat B."/>
            <person name="Kuo A."/>
            <person name="Liang C."/>
            <person name="Lipzen A."/>
            <person name="Lutzoni F."/>
            <person name="Magnuson J."/>
            <person name="Mondo S."/>
            <person name="Nolan M."/>
            <person name="Ohm R."/>
            <person name="Pangilinan J."/>
            <person name="Park H.-J."/>
            <person name="Ramirez L."/>
            <person name="Alfaro M."/>
            <person name="Sun H."/>
            <person name="Tritt A."/>
            <person name="Yoshinaga Y."/>
            <person name="Zwiers L.-H."/>
            <person name="Turgeon B."/>
            <person name="Goodwin S."/>
            <person name="Spatafora J."/>
            <person name="Crous P."/>
            <person name="Grigoriev I."/>
        </authorList>
    </citation>
    <scope>NUCLEOTIDE SEQUENCE</scope>
    <source>
        <strain evidence="2">CBS 113389</strain>
    </source>
</reference>
<organism evidence="2 3">
    <name type="scientific">Neohortaea acidophila</name>
    <dbReference type="NCBI Taxonomy" id="245834"/>
    <lineage>
        <taxon>Eukaryota</taxon>
        <taxon>Fungi</taxon>
        <taxon>Dikarya</taxon>
        <taxon>Ascomycota</taxon>
        <taxon>Pezizomycotina</taxon>
        <taxon>Dothideomycetes</taxon>
        <taxon>Dothideomycetidae</taxon>
        <taxon>Mycosphaerellales</taxon>
        <taxon>Teratosphaeriaceae</taxon>
        <taxon>Neohortaea</taxon>
    </lineage>
</organism>
<accession>A0A6A6PU55</accession>
<feature type="compositionally biased region" description="Basic residues" evidence="1">
    <location>
        <begin position="83"/>
        <end position="95"/>
    </location>
</feature>
<dbReference type="OrthoDB" id="5309037at2759"/>
<dbReference type="PANTHER" id="PTHR42354">
    <property type="entry name" value="C2H2-TYPE DOMAIN-CONTAINING PROTEIN"/>
    <property type="match status" value="1"/>
</dbReference>
<keyword evidence="3" id="KW-1185">Reference proteome</keyword>
<dbReference type="EMBL" id="MU001635">
    <property type="protein sequence ID" value="KAF2483214.1"/>
    <property type="molecule type" value="Genomic_DNA"/>
</dbReference>
<evidence type="ECO:0008006" key="4">
    <source>
        <dbReference type="Google" id="ProtNLM"/>
    </source>
</evidence>
<protein>
    <recommendedName>
        <fullName evidence="4">C2H2-type domain-containing protein</fullName>
    </recommendedName>
</protein>
<dbReference type="PANTHER" id="PTHR42354:SF1">
    <property type="entry name" value="C2H2-TYPE DOMAIN-CONTAINING PROTEIN"/>
    <property type="match status" value="1"/>
</dbReference>
<dbReference type="Proteomes" id="UP000799767">
    <property type="component" value="Unassembled WGS sequence"/>
</dbReference>
<evidence type="ECO:0000256" key="1">
    <source>
        <dbReference type="SAM" id="MobiDB-lite"/>
    </source>
</evidence>
<evidence type="ECO:0000313" key="3">
    <source>
        <dbReference type="Proteomes" id="UP000799767"/>
    </source>
</evidence>
<dbReference type="RefSeq" id="XP_033589784.1">
    <property type="nucleotide sequence ID" value="XM_033737109.1"/>
</dbReference>